<organism evidence="1 2">
    <name type="scientific">Segatella sinensis</name>
    <dbReference type="NCBI Taxonomy" id="3085167"/>
    <lineage>
        <taxon>Bacteria</taxon>
        <taxon>Pseudomonadati</taxon>
        <taxon>Bacteroidota</taxon>
        <taxon>Bacteroidia</taxon>
        <taxon>Bacteroidales</taxon>
        <taxon>Prevotellaceae</taxon>
        <taxon>Segatella</taxon>
    </lineage>
</organism>
<name>A0ABV1G0Y6_9BACT</name>
<reference evidence="1 2" key="1">
    <citation type="submission" date="2024-04" db="EMBL/GenBank/DDBJ databases">
        <title>Human intestinal bacterial collection.</title>
        <authorList>
            <person name="Pauvert C."/>
            <person name="Hitch T.C.A."/>
            <person name="Clavel T."/>
        </authorList>
    </citation>
    <scope>NUCLEOTIDE SEQUENCE [LARGE SCALE GENOMIC DNA]</scope>
    <source>
        <strain evidence="1 2">CLA-AA-H174</strain>
    </source>
</reference>
<comment type="caution">
    <text evidence="1">The sequence shown here is derived from an EMBL/GenBank/DDBJ whole genome shotgun (WGS) entry which is preliminary data.</text>
</comment>
<protein>
    <recommendedName>
        <fullName evidence="3">Transposase IS701-like DDE domain-containing protein</fullName>
    </recommendedName>
</protein>
<dbReference type="RefSeq" id="WP_349226589.1">
    <property type="nucleotide sequence ID" value="NZ_JBBNFG020000045.1"/>
</dbReference>
<keyword evidence="2" id="KW-1185">Reference proteome</keyword>
<evidence type="ECO:0008006" key="3">
    <source>
        <dbReference type="Google" id="ProtNLM"/>
    </source>
</evidence>
<accession>A0ABV1G0Y6</accession>
<evidence type="ECO:0000313" key="1">
    <source>
        <dbReference type="EMBL" id="MEQ2509077.1"/>
    </source>
</evidence>
<proteinExistence type="predicted"/>
<gene>
    <name evidence="1" type="ORF">AAAT87_12490</name>
</gene>
<dbReference type="EMBL" id="JBBNGE010000052">
    <property type="protein sequence ID" value="MEQ2509077.1"/>
    <property type="molecule type" value="Genomic_DNA"/>
</dbReference>
<evidence type="ECO:0000313" key="2">
    <source>
        <dbReference type="Proteomes" id="UP001465717"/>
    </source>
</evidence>
<dbReference type="Proteomes" id="UP001465717">
    <property type="component" value="Unassembled WGS sequence"/>
</dbReference>
<sequence length="91" mass="10727">MALFTRFAKQRNAENPNAIRFNESTESKLKVAVNMIKRAWSHKCLRAKYVLCDSWFTCEYLIAEVRKLGKGALHLVGLVKMEKKWHKKLFR</sequence>